<proteinExistence type="predicted"/>
<feature type="compositionally biased region" description="Basic and acidic residues" evidence="1">
    <location>
        <begin position="98"/>
        <end position="107"/>
    </location>
</feature>
<dbReference type="EMBL" id="WIXE01017468">
    <property type="protein sequence ID" value="KAK5971711.1"/>
    <property type="molecule type" value="Genomic_DNA"/>
</dbReference>
<keyword evidence="3" id="KW-1185">Reference proteome</keyword>
<organism evidence="2 3">
    <name type="scientific">Trichostrongylus colubriformis</name>
    <name type="common">Black scour worm</name>
    <dbReference type="NCBI Taxonomy" id="6319"/>
    <lineage>
        <taxon>Eukaryota</taxon>
        <taxon>Metazoa</taxon>
        <taxon>Ecdysozoa</taxon>
        <taxon>Nematoda</taxon>
        <taxon>Chromadorea</taxon>
        <taxon>Rhabditida</taxon>
        <taxon>Rhabditina</taxon>
        <taxon>Rhabditomorpha</taxon>
        <taxon>Strongyloidea</taxon>
        <taxon>Trichostrongylidae</taxon>
        <taxon>Trichostrongylus</taxon>
    </lineage>
</organism>
<feature type="compositionally biased region" description="Low complexity" evidence="1">
    <location>
        <begin position="79"/>
        <end position="97"/>
    </location>
</feature>
<accession>A0AAN8F1W2</accession>
<protein>
    <submittedName>
        <fullName evidence="2">Uncharacterized protein</fullName>
    </submittedName>
</protein>
<gene>
    <name evidence="2" type="ORF">GCK32_022726</name>
</gene>
<dbReference type="Proteomes" id="UP001331761">
    <property type="component" value="Unassembled WGS sequence"/>
</dbReference>
<dbReference type="AlphaFoldDB" id="A0AAN8F1W2"/>
<evidence type="ECO:0000256" key="1">
    <source>
        <dbReference type="SAM" id="MobiDB-lite"/>
    </source>
</evidence>
<name>A0AAN8F1W2_TRICO</name>
<reference evidence="2 3" key="1">
    <citation type="submission" date="2019-10" db="EMBL/GenBank/DDBJ databases">
        <title>Assembly and Annotation for the nematode Trichostrongylus colubriformis.</title>
        <authorList>
            <person name="Martin J."/>
        </authorList>
    </citation>
    <scope>NUCLEOTIDE SEQUENCE [LARGE SCALE GENOMIC DNA]</scope>
    <source>
        <strain evidence="2">G859</strain>
        <tissue evidence="2">Whole worm</tissue>
    </source>
</reference>
<evidence type="ECO:0000313" key="2">
    <source>
        <dbReference type="EMBL" id="KAK5971711.1"/>
    </source>
</evidence>
<evidence type="ECO:0000313" key="3">
    <source>
        <dbReference type="Proteomes" id="UP001331761"/>
    </source>
</evidence>
<comment type="caution">
    <text evidence="2">The sequence shown here is derived from an EMBL/GenBank/DDBJ whole genome shotgun (WGS) entry which is preliminary data.</text>
</comment>
<feature type="region of interest" description="Disordered" evidence="1">
    <location>
        <begin position="72"/>
        <end position="109"/>
    </location>
</feature>
<sequence length="228" mass="25027">MVMEAGTPSAPNRFMASLGVDTRFVLPDISMPSCSVEDSWTRPVRRLLRNAAVPFYRIQIAQLPVNNIVEEPSEECEQLSPSHSSASSESSILLQSTRSEHGEEDSGRGTCASPSVLCYDGECDISDDEVEDDEIEEDQRRAERPWQGGCVVEPLTDMELEYIEEAHRNSKFLDVYSEPSLRFVSIPAYSFVLPRITGDVSVQSAFGAIFIGGGATCCILNSDIALHG</sequence>